<sequence length="33" mass="4020">MDNKRQYCSRFFTRYCDFVDSTCALPDLYIIFS</sequence>
<reference evidence="1" key="1">
    <citation type="submission" date="2014-09" db="EMBL/GenBank/DDBJ databases">
        <authorList>
            <person name="Magalhaes I.L.F."/>
            <person name="Oliveira U."/>
            <person name="Santos F.R."/>
            <person name="Vidigal T.H.D.A."/>
            <person name="Brescovit A.D."/>
            <person name="Santos A.J."/>
        </authorList>
    </citation>
    <scope>NUCLEOTIDE SEQUENCE</scope>
    <source>
        <tissue evidence="1">Shoot tissue taken approximately 20 cm above the soil surface</tissue>
    </source>
</reference>
<name>A0A0A8Z8I0_ARUDO</name>
<accession>A0A0A8Z8I0</accession>
<dbReference type="EMBL" id="GBRH01262176">
    <property type="protein sequence ID" value="JAD35719.1"/>
    <property type="molecule type" value="Transcribed_RNA"/>
</dbReference>
<protein>
    <submittedName>
        <fullName evidence="1">Uncharacterized protein</fullName>
    </submittedName>
</protein>
<dbReference type="AlphaFoldDB" id="A0A0A8Z8I0"/>
<evidence type="ECO:0000313" key="1">
    <source>
        <dbReference type="EMBL" id="JAD35719.1"/>
    </source>
</evidence>
<reference evidence="1" key="2">
    <citation type="journal article" date="2015" name="Data Brief">
        <title>Shoot transcriptome of the giant reed, Arundo donax.</title>
        <authorList>
            <person name="Barrero R.A."/>
            <person name="Guerrero F.D."/>
            <person name="Moolhuijzen P."/>
            <person name="Goolsby J.A."/>
            <person name="Tidwell J."/>
            <person name="Bellgard S.E."/>
            <person name="Bellgard M.I."/>
        </authorList>
    </citation>
    <scope>NUCLEOTIDE SEQUENCE</scope>
    <source>
        <tissue evidence="1">Shoot tissue taken approximately 20 cm above the soil surface</tissue>
    </source>
</reference>
<organism evidence="1">
    <name type="scientific">Arundo donax</name>
    <name type="common">Giant reed</name>
    <name type="synonym">Donax arundinaceus</name>
    <dbReference type="NCBI Taxonomy" id="35708"/>
    <lineage>
        <taxon>Eukaryota</taxon>
        <taxon>Viridiplantae</taxon>
        <taxon>Streptophyta</taxon>
        <taxon>Embryophyta</taxon>
        <taxon>Tracheophyta</taxon>
        <taxon>Spermatophyta</taxon>
        <taxon>Magnoliopsida</taxon>
        <taxon>Liliopsida</taxon>
        <taxon>Poales</taxon>
        <taxon>Poaceae</taxon>
        <taxon>PACMAD clade</taxon>
        <taxon>Arundinoideae</taxon>
        <taxon>Arundineae</taxon>
        <taxon>Arundo</taxon>
    </lineage>
</organism>
<proteinExistence type="predicted"/>